<comment type="caution">
    <text evidence="1">The sequence shown here is derived from an EMBL/GenBank/DDBJ whole genome shotgun (WGS) entry which is preliminary data.</text>
</comment>
<dbReference type="RefSeq" id="WP_200747565.1">
    <property type="nucleotide sequence ID" value="NZ_JAEOAH010000001.1"/>
</dbReference>
<dbReference type="Proteomes" id="UP000618943">
    <property type="component" value="Unassembled WGS sequence"/>
</dbReference>
<dbReference type="EMBL" id="JAEOAH010000001">
    <property type="protein sequence ID" value="MBK3493476.1"/>
    <property type="molecule type" value="Genomic_DNA"/>
</dbReference>
<sequence length="229" mass="26166">MKQFEHLINSKFVAVLGNLDKQLNSQNVAIQESEEAAETIIYKGKKLRKVFRKSNPGDYIRFHHLPHSNSLEMKTVNGKIYKVYKSGGYMDGGLYFDEEGNEVDVLGWIEDPAPDVFEICGVCEASVNVPLINQLNEQLTINNLHSIIEMTQELNAYKKTYQQQAIGYYFAVDSTSIQLTDNTFLSLFNDYTSENFDERYTKLSAINNGVEVFCLQDKTERIFEGNNKS</sequence>
<protein>
    <submittedName>
        <fullName evidence="1">Uncharacterized protein</fullName>
    </submittedName>
</protein>
<accession>A0ABS1H2E7</accession>
<gene>
    <name evidence="1" type="ORF">JFL43_01045</name>
</gene>
<evidence type="ECO:0000313" key="1">
    <source>
        <dbReference type="EMBL" id="MBK3493476.1"/>
    </source>
</evidence>
<name>A0ABS1H2E7_9BACL</name>
<organism evidence="1 2">
    <name type="scientific">Viridibacillus soli</name>
    <dbReference type="NCBI Taxonomy" id="2798301"/>
    <lineage>
        <taxon>Bacteria</taxon>
        <taxon>Bacillati</taxon>
        <taxon>Bacillota</taxon>
        <taxon>Bacilli</taxon>
        <taxon>Bacillales</taxon>
        <taxon>Caryophanaceae</taxon>
        <taxon>Viridibacillus</taxon>
    </lineage>
</organism>
<evidence type="ECO:0000313" key="2">
    <source>
        <dbReference type="Proteomes" id="UP000618943"/>
    </source>
</evidence>
<reference evidence="1 2" key="1">
    <citation type="submission" date="2020-12" db="EMBL/GenBank/DDBJ databases">
        <title>YIM B01967 draft genome.</title>
        <authorList>
            <person name="Yan X."/>
        </authorList>
    </citation>
    <scope>NUCLEOTIDE SEQUENCE [LARGE SCALE GENOMIC DNA]</scope>
    <source>
        <strain evidence="1 2">YIM B01967</strain>
    </source>
</reference>
<proteinExistence type="predicted"/>
<keyword evidence="2" id="KW-1185">Reference proteome</keyword>